<dbReference type="EMBL" id="BQNB010020728">
    <property type="protein sequence ID" value="GJT99006.1"/>
    <property type="molecule type" value="Genomic_DNA"/>
</dbReference>
<comment type="caution">
    <text evidence="1">The sequence shown here is derived from an EMBL/GenBank/DDBJ whole genome shotgun (WGS) entry which is preliminary data.</text>
</comment>
<evidence type="ECO:0000313" key="1">
    <source>
        <dbReference type="EMBL" id="GJT99006.1"/>
    </source>
</evidence>
<evidence type="ECO:0000313" key="2">
    <source>
        <dbReference type="Proteomes" id="UP001151760"/>
    </source>
</evidence>
<gene>
    <name evidence="1" type="ORF">Tco_1094524</name>
</gene>
<keyword evidence="2" id="KW-1185">Reference proteome</keyword>
<reference evidence="1" key="1">
    <citation type="journal article" date="2022" name="Int. J. Mol. Sci.">
        <title>Draft Genome of Tanacetum Coccineum: Genomic Comparison of Closely Related Tanacetum-Family Plants.</title>
        <authorList>
            <person name="Yamashiro T."/>
            <person name="Shiraishi A."/>
            <person name="Nakayama K."/>
            <person name="Satake H."/>
        </authorList>
    </citation>
    <scope>NUCLEOTIDE SEQUENCE</scope>
</reference>
<organism evidence="1 2">
    <name type="scientific">Tanacetum coccineum</name>
    <dbReference type="NCBI Taxonomy" id="301880"/>
    <lineage>
        <taxon>Eukaryota</taxon>
        <taxon>Viridiplantae</taxon>
        <taxon>Streptophyta</taxon>
        <taxon>Embryophyta</taxon>
        <taxon>Tracheophyta</taxon>
        <taxon>Spermatophyta</taxon>
        <taxon>Magnoliopsida</taxon>
        <taxon>eudicotyledons</taxon>
        <taxon>Gunneridae</taxon>
        <taxon>Pentapetalae</taxon>
        <taxon>asterids</taxon>
        <taxon>campanulids</taxon>
        <taxon>Asterales</taxon>
        <taxon>Asteraceae</taxon>
        <taxon>Asteroideae</taxon>
        <taxon>Anthemideae</taxon>
        <taxon>Anthemidinae</taxon>
        <taxon>Tanacetum</taxon>
    </lineage>
</organism>
<name>A0ABQ5IFR1_9ASTR</name>
<dbReference type="Proteomes" id="UP001151760">
    <property type="component" value="Unassembled WGS sequence"/>
</dbReference>
<sequence>MYKVKISKKHETNTNKAKNVLPFTGLKVASSVRRPSKRDSPFKNSVLSNTKKSSEKVEVSVRKNKKTYVASKNVISNKKIVTEVDVKNALTTKDVLRVSCAKNVLISCHDKCLANYKLNVHSKVSRALFTTPRITKSTFKDTTPVVSKTMKIEESLNVTFNETPPPYKTSPLVDDGLDEDEAIREIEKKNLENNVEDETLEIDEVVNIKRI</sequence>
<accession>A0ABQ5IFR1</accession>
<protein>
    <submittedName>
        <fullName evidence="1">Uncharacterized protein</fullName>
    </submittedName>
</protein>
<reference evidence="1" key="2">
    <citation type="submission" date="2022-01" db="EMBL/GenBank/DDBJ databases">
        <authorList>
            <person name="Yamashiro T."/>
            <person name="Shiraishi A."/>
            <person name="Satake H."/>
            <person name="Nakayama K."/>
        </authorList>
    </citation>
    <scope>NUCLEOTIDE SEQUENCE</scope>
</reference>
<proteinExistence type="predicted"/>